<reference evidence="1" key="1">
    <citation type="submission" date="2022-07" db="EMBL/GenBank/DDBJ databases">
        <authorList>
            <person name="Macas J."/>
            <person name="Novak P."/>
            <person name="Neumann P."/>
        </authorList>
    </citation>
    <scope>NUCLEOTIDE SEQUENCE</scope>
</reference>
<dbReference type="Pfam" id="PF14223">
    <property type="entry name" value="Retrotran_gag_2"/>
    <property type="match status" value="1"/>
</dbReference>
<comment type="caution">
    <text evidence="1">The sequence shown here is derived from an EMBL/GenBank/DDBJ whole genome shotgun (WGS) entry which is preliminary data.</text>
</comment>
<proteinExistence type="predicted"/>
<dbReference type="EMBL" id="CAMAPF010000087">
    <property type="protein sequence ID" value="CAH9096504.1"/>
    <property type="molecule type" value="Genomic_DNA"/>
</dbReference>
<keyword evidence="2" id="KW-1185">Reference proteome</keyword>
<dbReference type="Proteomes" id="UP001152523">
    <property type="component" value="Unassembled WGS sequence"/>
</dbReference>
<gene>
    <name evidence="1" type="ORF">CEPIT_LOCUS13767</name>
</gene>
<protein>
    <recommendedName>
        <fullName evidence="3">Retrovirus-related Pol polyprotein from transposon TNT 1-94</fullName>
    </recommendedName>
</protein>
<evidence type="ECO:0000313" key="1">
    <source>
        <dbReference type="EMBL" id="CAH9096504.1"/>
    </source>
</evidence>
<evidence type="ECO:0000313" key="2">
    <source>
        <dbReference type="Proteomes" id="UP001152523"/>
    </source>
</evidence>
<sequence>MSAFNQYGIAPFNGKTDFSIWKQKIKCILIQQKSYRAISETYLASDTEEKKAEMNENACSTIHLNLFDCVLRKVGILESAKSVWNKLEELYNVTSLPNRMFLLEKFFKFRLDMSKDIEENLDVFTKLISNIKLCGDKHIDDYSPISLLNAIPDSFVRTVLEV</sequence>
<evidence type="ECO:0008006" key="3">
    <source>
        <dbReference type="Google" id="ProtNLM"/>
    </source>
</evidence>
<name>A0AAV0DAE8_9ASTE</name>
<dbReference type="AlphaFoldDB" id="A0AAV0DAE8"/>
<organism evidence="1 2">
    <name type="scientific">Cuscuta epithymum</name>
    <dbReference type="NCBI Taxonomy" id="186058"/>
    <lineage>
        <taxon>Eukaryota</taxon>
        <taxon>Viridiplantae</taxon>
        <taxon>Streptophyta</taxon>
        <taxon>Embryophyta</taxon>
        <taxon>Tracheophyta</taxon>
        <taxon>Spermatophyta</taxon>
        <taxon>Magnoliopsida</taxon>
        <taxon>eudicotyledons</taxon>
        <taxon>Gunneridae</taxon>
        <taxon>Pentapetalae</taxon>
        <taxon>asterids</taxon>
        <taxon>lamiids</taxon>
        <taxon>Solanales</taxon>
        <taxon>Convolvulaceae</taxon>
        <taxon>Cuscuteae</taxon>
        <taxon>Cuscuta</taxon>
        <taxon>Cuscuta subgen. Cuscuta</taxon>
    </lineage>
</organism>
<accession>A0AAV0DAE8</accession>